<dbReference type="Gene3D" id="3.40.720.10">
    <property type="entry name" value="Alkaline Phosphatase, subunit A"/>
    <property type="match status" value="2"/>
</dbReference>
<evidence type="ECO:0000256" key="1">
    <source>
        <dbReference type="ARBA" id="ARBA00022801"/>
    </source>
</evidence>
<dbReference type="PANTHER" id="PTHR31956:SF1">
    <property type="entry name" value="NON-SPECIFIC PHOSPHOLIPASE C1"/>
    <property type="match status" value="1"/>
</dbReference>
<comment type="caution">
    <text evidence="2">The sequence shown here is derived from an EMBL/GenBank/DDBJ whole genome shotgun (WGS) entry which is preliminary data.</text>
</comment>
<name>A0ABW0JDJ5_9BURK</name>
<keyword evidence="3" id="KW-1185">Reference proteome</keyword>
<protein>
    <submittedName>
        <fullName evidence="2">Alkaline phosphatase family protein</fullName>
    </submittedName>
</protein>
<dbReference type="InterPro" id="IPR017850">
    <property type="entry name" value="Alkaline_phosphatase_core_sf"/>
</dbReference>
<keyword evidence="1" id="KW-0378">Hydrolase</keyword>
<gene>
    <name evidence="2" type="ORF">ACFPTO_20820</name>
</gene>
<proteinExistence type="predicted"/>
<dbReference type="RefSeq" id="WP_377714325.1">
    <property type="nucleotide sequence ID" value="NZ_JBHSMP010000030.1"/>
</dbReference>
<evidence type="ECO:0000313" key="3">
    <source>
        <dbReference type="Proteomes" id="UP001596103"/>
    </source>
</evidence>
<dbReference type="Proteomes" id="UP001596103">
    <property type="component" value="Unassembled WGS sequence"/>
</dbReference>
<sequence>MTDWSAIRHVVVLMLENRSFDNIFGFLRPAGPDFDGLDGAGCAGNDGIAPWPTPEGTDCSTVPNPDPGETFDDINAQLFNGPITGVPSMSGFVANYKHLGGNGAEVMHCFTRNDLPVLSELASSFAVSDRWFASAPCQTWPNRFFVHAGTANGYENNTLDGFPFPMQTIFNELQGVVPWKIYFHDFPQTALLSRLWPYFANFRLIDEFISDAAAGQLPAYAFIEPRYYPDVVQLPNDMHPPHHVPFADALVARVYNAVRASPNWDNTLLIVTFDEHGGCFDHVPPPAATQPEPPRPMQRFTFDRFGVRVPAIVVSPYTTAGTVLRADGPVPYDHTSILKTVRNCFGIAGPLSAREAAAPDLSAALNAPFDANRGPLSIDVPAPIVDDATLQAANGRDVTHMQGLFALVAKSLAPLGGSTTVAQHIQDLIQSKNAPAGAANAQTPAVPTTAGAAGAIARSVMQKILARFAAPKMPQAAPQAAPQDSIYRGQ</sequence>
<dbReference type="Pfam" id="PF04185">
    <property type="entry name" value="Phosphoesterase"/>
    <property type="match status" value="1"/>
</dbReference>
<dbReference type="EMBL" id="JBHSMP010000030">
    <property type="protein sequence ID" value="MFC5431224.1"/>
    <property type="molecule type" value="Genomic_DNA"/>
</dbReference>
<dbReference type="SUPFAM" id="SSF53649">
    <property type="entry name" value="Alkaline phosphatase-like"/>
    <property type="match status" value="1"/>
</dbReference>
<dbReference type="PANTHER" id="PTHR31956">
    <property type="entry name" value="NON-SPECIFIC PHOSPHOLIPASE C4-RELATED"/>
    <property type="match status" value="1"/>
</dbReference>
<reference evidence="3" key="1">
    <citation type="journal article" date="2019" name="Int. J. Syst. Evol. Microbiol.">
        <title>The Global Catalogue of Microorganisms (GCM) 10K type strain sequencing project: providing services to taxonomists for standard genome sequencing and annotation.</title>
        <authorList>
            <consortium name="The Broad Institute Genomics Platform"/>
            <consortium name="The Broad Institute Genome Sequencing Center for Infectious Disease"/>
            <person name="Wu L."/>
            <person name="Ma J."/>
        </authorList>
    </citation>
    <scope>NUCLEOTIDE SEQUENCE [LARGE SCALE GENOMIC DNA]</scope>
    <source>
        <strain evidence="3">CCUG 56042</strain>
    </source>
</reference>
<organism evidence="2 3">
    <name type="scientific">Paraburkholderia denitrificans</name>
    <dbReference type="NCBI Taxonomy" id="694025"/>
    <lineage>
        <taxon>Bacteria</taxon>
        <taxon>Pseudomonadati</taxon>
        <taxon>Pseudomonadota</taxon>
        <taxon>Betaproteobacteria</taxon>
        <taxon>Burkholderiales</taxon>
        <taxon>Burkholderiaceae</taxon>
        <taxon>Paraburkholderia</taxon>
    </lineage>
</organism>
<evidence type="ECO:0000313" key="2">
    <source>
        <dbReference type="EMBL" id="MFC5431224.1"/>
    </source>
</evidence>
<accession>A0ABW0JDJ5</accession>
<dbReference type="InterPro" id="IPR007312">
    <property type="entry name" value="Phosphoesterase"/>
</dbReference>